<sequence>MMDWVLVGSSSNGIDLELQKSMLMERYDIPAVVINKKVSPYNLGVYELYVHEDHLETAQLAIKESMN</sequence>
<dbReference type="OrthoDB" id="1467917at2"/>
<dbReference type="AlphaFoldDB" id="A0A4Q1C0R9"/>
<keyword evidence="2" id="KW-1185">Reference proteome</keyword>
<evidence type="ECO:0000313" key="1">
    <source>
        <dbReference type="EMBL" id="RXK49947.1"/>
    </source>
</evidence>
<reference evidence="1 2" key="1">
    <citation type="submission" date="2019-01" db="EMBL/GenBank/DDBJ databases">
        <title>Cytophagaceae bacterium strain CAR-16.</title>
        <authorList>
            <person name="Chen W.-M."/>
        </authorList>
    </citation>
    <scope>NUCLEOTIDE SEQUENCE [LARGE SCALE GENOMIC DNA]</scope>
    <source>
        <strain evidence="1 2">CAR-16</strain>
    </source>
</reference>
<proteinExistence type="predicted"/>
<gene>
    <name evidence="1" type="ORF">ESB04_06520</name>
</gene>
<accession>A0A4Q1C0R9</accession>
<dbReference type="EMBL" id="SDHY01000003">
    <property type="protein sequence ID" value="RXK49947.1"/>
    <property type="molecule type" value="Genomic_DNA"/>
</dbReference>
<name>A0A4Q1C0R9_9BACT</name>
<comment type="caution">
    <text evidence="1">The sequence shown here is derived from an EMBL/GenBank/DDBJ whole genome shotgun (WGS) entry which is preliminary data.</text>
</comment>
<evidence type="ECO:0008006" key="3">
    <source>
        <dbReference type="Google" id="ProtNLM"/>
    </source>
</evidence>
<protein>
    <recommendedName>
        <fullName evidence="3">DUF2007 domain-containing protein</fullName>
    </recommendedName>
</protein>
<dbReference type="Proteomes" id="UP000289455">
    <property type="component" value="Unassembled WGS sequence"/>
</dbReference>
<evidence type="ECO:0000313" key="2">
    <source>
        <dbReference type="Proteomes" id="UP000289455"/>
    </source>
</evidence>
<organism evidence="1 2">
    <name type="scientific">Aquirufa rosea</name>
    <dbReference type="NCBI Taxonomy" id="2509241"/>
    <lineage>
        <taxon>Bacteria</taxon>
        <taxon>Pseudomonadati</taxon>
        <taxon>Bacteroidota</taxon>
        <taxon>Cytophagia</taxon>
        <taxon>Cytophagales</taxon>
        <taxon>Flectobacillaceae</taxon>
        <taxon>Aquirufa</taxon>
    </lineage>
</organism>